<dbReference type="InterPro" id="IPR050496">
    <property type="entry name" value="SNF2_RAD54_helicase_repair"/>
</dbReference>
<evidence type="ECO:0000259" key="11">
    <source>
        <dbReference type="PROSITE" id="PS51192"/>
    </source>
</evidence>
<evidence type="ECO:0000256" key="1">
    <source>
        <dbReference type="ARBA" id="ARBA00011467"/>
    </source>
</evidence>
<organism evidence="13 14">
    <name type="scientific">Tenebrio molitor</name>
    <name type="common">Yellow mealworm beetle</name>
    <dbReference type="NCBI Taxonomy" id="7067"/>
    <lineage>
        <taxon>Eukaryota</taxon>
        <taxon>Metazoa</taxon>
        <taxon>Ecdysozoa</taxon>
        <taxon>Arthropoda</taxon>
        <taxon>Hexapoda</taxon>
        <taxon>Insecta</taxon>
        <taxon>Pterygota</taxon>
        <taxon>Neoptera</taxon>
        <taxon>Endopterygota</taxon>
        <taxon>Coleoptera</taxon>
        <taxon>Polyphaga</taxon>
        <taxon>Cucujiformia</taxon>
        <taxon>Tenebrionidae</taxon>
        <taxon>Tenebrio</taxon>
    </lineage>
</organism>
<dbReference type="GO" id="GO:0051321">
    <property type="term" value="P:meiotic cell cycle"/>
    <property type="evidence" value="ECO:0007669"/>
    <property type="project" value="UniProtKB-KW"/>
</dbReference>
<evidence type="ECO:0000256" key="5">
    <source>
        <dbReference type="ARBA" id="ARBA00022801"/>
    </source>
</evidence>
<dbReference type="InterPro" id="IPR038718">
    <property type="entry name" value="SNF2-like_sf"/>
</dbReference>
<accession>A0A8J6H9J9</accession>
<dbReference type="Pfam" id="PF00271">
    <property type="entry name" value="Helicase_C"/>
    <property type="match status" value="1"/>
</dbReference>
<comment type="subunit">
    <text evidence="1">Interacts (via N-terminus) with spn-A/Rad51.</text>
</comment>
<dbReference type="SUPFAM" id="SSF52540">
    <property type="entry name" value="P-loop containing nucleoside triphosphate hydrolases"/>
    <property type="match status" value="2"/>
</dbReference>
<evidence type="ECO:0000256" key="3">
    <source>
        <dbReference type="ARBA" id="ARBA00022618"/>
    </source>
</evidence>
<dbReference type="PANTHER" id="PTHR45629">
    <property type="entry name" value="SNF2/RAD54 FAMILY MEMBER"/>
    <property type="match status" value="1"/>
</dbReference>
<dbReference type="InterPro" id="IPR014001">
    <property type="entry name" value="Helicase_ATP-bd"/>
</dbReference>
<comment type="caution">
    <text evidence="13">The sequence shown here is derived from an EMBL/GenBank/DDBJ whole genome shotgun (WGS) entry which is preliminary data.</text>
</comment>
<evidence type="ECO:0000256" key="10">
    <source>
        <dbReference type="SAM" id="MobiDB-lite"/>
    </source>
</evidence>
<dbReference type="PROSITE" id="PS51192">
    <property type="entry name" value="HELICASE_ATP_BIND_1"/>
    <property type="match status" value="1"/>
</dbReference>
<proteinExistence type="predicted"/>
<reference evidence="13" key="1">
    <citation type="journal article" date="2020" name="J Insects Food Feed">
        <title>The yellow mealworm (Tenebrio molitor) genome: a resource for the emerging insects as food and feed industry.</title>
        <authorList>
            <person name="Eriksson T."/>
            <person name="Andere A."/>
            <person name="Kelstrup H."/>
            <person name="Emery V."/>
            <person name="Picard C."/>
        </authorList>
    </citation>
    <scope>NUCLEOTIDE SEQUENCE</scope>
    <source>
        <strain evidence="13">Stoneville</strain>
        <tissue evidence="13">Whole head</tissue>
    </source>
</reference>
<evidence type="ECO:0000259" key="12">
    <source>
        <dbReference type="PROSITE" id="PS51194"/>
    </source>
</evidence>
<dbReference type="Gene3D" id="3.40.50.300">
    <property type="entry name" value="P-loop containing nucleotide triphosphate hydrolases"/>
    <property type="match status" value="1"/>
</dbReference>
<evidence type="ECO:0000256" key="2">
    <source>
        <dbReference type="ARBA" id="ARBA00015341"/>
    </source>
</evidence>
<dbReference type="CDD" id="cd18000">
    <property type="entry name" value="DEXHc_ERCC6"/>
    <property type="match status" value="1"/>
</dbReference>
<comment type="function">
    <text evidence="8">Involved in mitotic DNA repair and meiotic recombination. Functions in the recombinational DNA repair pathway. Essential for interhomolog gene conversion (GC), but may have a less important role in intersister GC than spn-A/Rad51. In the presence of DNA, spn-A/Rad51 enhances the ATPase activity of okr/Rad54.</text>
</comment>
<evidence type="ECO:0000256" key="6">
    <source>
        <dbReference type="ARBA" id="ARBA00023254"/>
    </source>
</evidence>
<dbReference type="CDD" id="cd18793">
    <property type="entry name" value="SF2_C_SNF"/>
    <property type="match status" value="1"/>
</dbReference>
<keyword evidence="7" id="KW-0131">Cell cycle</keyword>
<dbReference type="GO" id="GO:0051301">
    <property type="term" value="P:cell division"/>
    <property type="evidence" value="ECO:0007669"/>
    <property type="project" value="UniProtKB-KW"/>
</dbReference>
<feature type="compositionally biased region" description="Polar residues" evidence="10">
    <location>
        <begin position="224"/>
        <end position="238"/>
    </location>
</feature>
<reference evidence="13" key="2">
    <citation type="submission" date="2021-08" db="EMBL/GenBank/DDBJ databases">
        <authorList>
            <person name="Eriksson T."/>
        </authorList>
    </citation>
    <scope>NUCLEOTIDE SEQUENCE</scope>
    <source>
        <strain evidence="13">Stoneville</strain>
        <tissue evidence="13">Whole head</tissue>
    </source>
</reference>
<name>A0A8J6H9J9_TENMO</name>
<dbReference type="InterPro" id="IPR027417">
    <property type="entry name" value="P-loop_NTPase"/>
</dbReference>
<dbReference type="Proteomes" id="UP000719412">
    <property type="component" value="Unassembled WGS sequence"/>
</dbReference>
<evidence type="ECO:0000256" key="7">
    <source>
        <dbReference type="ARBA" id="ARBA00023306"/>
    </source>
</evidence>
<sequence>MAVQVLEGIADGCFVNLPLPNNLQANRRINALKRYRWVNDNTIGSLLLASFRKAPNYTTESKAPRDVRKSAVVDLTGSTTTPLRSCGGNGLKTVEFMRGPSAIREHAVHTKFKDLASHGGQKQICGVNYGSVEGYMKDLVYSIPTDTIEVLRGRVENAATTIRNNRAKKKAFLRAKLLQDPEEDVEDVTLDSEAIDKSLNEVGDDFKNLFHLEEETGKKRRAPSTANSESEQIANGSNQFKRKRCSVELKNTQKFKDDGSLVYFQSRLEEYYKLLENENSLEDEDPDSLDYYTIKGGLKIPFKIWNNLYEYQQEGVRWLWNIHRQATGGLLGDEMGLGKTVQVIAFLAGLEYSQVISYDRFKGLGPTLIVCPVTVIYQWVKHFHDWAPEFRVAILHQSGSYQGKKSNLIKEINKSKGILITSYVGILKYKDYLAQYDWHYLILDEGHKIRNPNAKVSIAVKKIKTPHRLMLTGSPMQNNLQELWSLFDFTNPGMLGNLNTFMEHFNNPIVQGGFVNATPMQEATALSVATTLKNLITPFLLRRSKDEVQNHISLPNKSEQVLFCSLTEEQRELYKGYLMSDHVGYILGKDSKKWFLENSVRSNVLIAITALRKICNHPDIYLHTAEEVDKTEDNSSLDEKFGYYKKSGKMIVVSALLKIWKKQKHRVLLFTQSRAMIAVFEEFLTQQQYKYLKMDGSTSDCSYDVFLLTTRVGGLGVNLTGANRVIIYDPDWNPATDTQARERAWRIGQDKQVTIYRLLSAGTIEEKMYQRQVWKQLLSNKVLLDPKTHKFFKSSNLHDLFSLPERAEDSNPETANIFRESRVKLQERIKKKRKGVDEEAIHFSEDKIQAMKDLAQQIAKSIAAPQVEEVKKTPYQIELEAERQKKLEEKTALKQLTPVELMYLNREKAKEKPDSNIPGEI</sequence>
<keyword evidence="3" id="KW-0132">Cell division</keyword>
<dbReference type="GO" id="GO:0006283">
    <property type="term" value="P:transcription-coupled nucleotide-excision repair"/>
    <property type="evidence" value="ECO:0007669"/>
    <property type="project" value="TreeGrafter"/>
</dbReference>
<dbReference type="InterPro" id="IPR001650">
    <property type="entry name" value="Helicase_C-like"/>
</dbReference>
<dbReference type="AlphaFoldDB" id="A0A8J6H9J9"/>
<feature type="region of interest" description="Disordered" evidence="10">
    <location>
        <begin position="216"/>
        <end position="238"/>
    </location>
</feature>
<feature type="domain" description="Helicase C-terminal" evidence="12">
    <location>
        <begin position="652"/>
        <end position="796"/>
    </location>
</feature>
<keyword evidence="5" id="KW-0378">Hydrolase</keyword>
<feature type="domain" description="Helicase ATP-binding" evidence="11">
    <location>
        <begin position="320"/>
        <end position="493"/>
    </location>
</feature>
<dbReference type="GO" id="GO:0016787">
    <property type="term" value="F:hydrolase activity"/>
    <property type="evidence" value="ECO:0007669"/>
    <property type="project" value="UniProtKB-KW"/>
</dbReference>
<gene>
    <name evidence="13" type="ORF">GEV33_013058</name>
</gene>
<dbReference type="PANTHER" id="PTHR45629:SF7">
    <property type="entry name" value="DNA EXCISION REPAIR PROTEIN ERCC-6-RELATED"/>
    <property type="match status" value="1"/>
</dbReference>
<dbReference type="Gene3D" id="3.40.50.10810">
    <property type="entry name" value="Tandem AAA-ATPase domain"/>
    <property type="match status" value="1"/>
</dbReference>
<dbReference type="PROSITE" id="PS51194">
    <property type="entry name" value="HELICASE_CTER"/>
    <property type="match status" value="1"/>
</dbReference>
<dbReference type="SMART" id="SM00490">
    <property type="entry name" value="HELICc"/>
    <property type="match status" value="1"/>
</dbReference>
<evidence type="ECO:0000313" key="14">
    <source>
        <dbReference type="Proteomes" id="UP000719412"/>
    </source>
</evidence>
<dbReference type="GO" id="GO:0008094">
    <property type="term" value="F:ATP-dependent activity, acting on DNA"/>
    <property type="evidence" value="ECO:0007669"/>
    <property type="project" value="TreeGrafter"/>
</dbReference>
<dbReference type="GO" id="GO:0005634">
    <property type="term" value="C:nucleus"/>
    <property type="evidence" value="ECO:0007669"/>
    <property type="project" value="TreeGrafter"/>
</dbReference>
<evidence type="ECO:0000256" key="9">
    <source>
        <dbReference type="ARBA" id="ARBA00029956"/>
    </source>
</evidence>
<dbReference type="InterPro" id="IPR000330">
    <property type="entry name" value="SNF2_N"/>
</dbReference>
<dbReference type="Pfam" id="PF00176">
    <property type="entry name" value="SNF2-rel_dom"/>
    <property type="match status" value="1"/>
</dbReference>
<protein>
    <recommendedName>
        <fullName evidence="2">DNA repair and recombination protein RAD54-like</fullName>
    </recommendedName>
    <alternativeName>
        <fullName evidence="9">Protein okra</fullName>
    </alternativeName>
</protein>
<evidence type="ECO:0000256" key="8">
    <source>
        <dbReference type="ARBA" id="ARBA00024776"/>
    </source>
</evidence>
<keyword evidence="14" id="KW-1185">Reference proteome</keyword>
<evidence type="ECO:0000313" key="13">
    <source>
        <dbReference type="EMBL" id="KAH0809733.1"/>
    </source>
</evidence>
<keyword evidence="6" id="KW-0469">Meiosis</keyword>
<dbReference type="InterPro" id="IPR049730">
    <property type="entry name" value="SNF2/RAD54-like_C"/>
</dbReference>
<keyword evidence="4" id="KW-0498">Mitosis</keyword>
<dbReference type="GO" id="GO:0005524">
    <property type="term" value="F:ATP binding"/>
    <property type="evidence" value="ECO:0007669"/>
    <property type="project" value="InterPro"/>
</dbReference>
<dbReference type="SMART" id="SM00487">
    <property type="entry name" value="DEXDc"/>
    <property type="match status" value="1"/>
</dbReference>
<dbReference type="EMBL" id="JABDTM020027952">
    <property type="protein sequence ID" value="KAH0809733.1"/>
    <property type="molecule type" value="Genomic_DNA"/>
</dbReference>
<evidence type="ECO:0000256" key="4">
    <source>
        <dbReference type="ARBA" id="ARBA00022776"/>
    </source>
</evidence>
<dbReference type="FunFam" id="3.40.50.10810:FF:000042">
    <property type="entry name" value="SNF2 family helicase-like protein"/>
    <property type="match status" value="1"/>
</dbReference>